<sequence>MALREIEDYVGARGKVSLRDMALHFDRAPEAMREMAARLVRKGRLELHLGAASCTACAAKGGCVNADTYCLPGGMAQDGPSSGGGHPAQAGTHAGEAACGKSQIPSFGAVLRQS</sequence>
<evidence type="ECO:0000256" key="1">
    <source>
        <dbReference type="SAM" id="MobiDB-lite"/>
    </source>
</evidence>
<dbReference type="InterPro" id="IPR015102">
    <property type="entry name" value="Tscrpt_reg_HTH_FeoC"/>
</dbReference>
<proteinExistence type="predicted"/>
<keyword evidence="4" id="KW-1185">Reference proteome</keyword>
<dbReference type="RefSeq" id="WP_097068271.1">
    <property type="nucleotide sequence ID" value="NZ_OBMT01000001.1"/>
</dbReference>
<dbReference type="Pfam" id="PF09012">
    <property type="entry name" value="FeoC"/>
    <property type="match status" value="1"/>
</dbReference>
<gene>
    <name evidence="3" type="ORF">SAMN05877831_101230</name>
</gene>
<dbReference type="AlphaFoldDB" id="A0A285RI00"/>
<dbReference type="OrthoDB" id="467062at2"/>
<accession>A0A285RI00</accession>
<dbReference type="EMBL" id="OBMT01000001">
    <property type="protein sequence ID" value="SOB93701.1"/>
    <property type="molecule type" value="Genomic_DNA"/>
</dbReference>
<evidence type="ECO:0000313" key="3">
    <source>
        <dbReference type="EMBL" id="SOB93701.1"/>
    </source>
</evidence>
<dbReference type="Gene3D" id="1.10.10.10">
    <property type="entry name" value="Winged helix-like DNA-binding domain superfamily/Winged helix DNA-binding domain"/>
    <property type="match status" value="1"/>
</dbReference>
<reference evidence="4" key="1">
    <citation type="submission" date="2017-08" db="EMBL/GenBank/DDBJ databases">
        <authorList>
            <person name="Varghese N."/>
            <person name="Submissions S."/>
        </authorList>
    </citation>
    <scope>NUCLEOTIDE SEQUENCE [LARGE SCALE GENOMIC DNA]</scope>
    <source>
        <strain evidence="4">JA276</strain>
    </source>
</reference>
<evidence type="ECO:0000259" key="2">
    <source>
        <dbReference type="Pfam" id="PF09012"/>
    </source>
</evidence>
<dbReference type="Proteomes" id="UP000219111">
    <property type="component" value="Unassembled WGS sequence"/>
</dbReference>
<evidence type="ECO:0000313" key="4">
    <source>
        <dbReference type="Proteomes" id="UP000219111"/>
    </source>
</evidence>
<organism evidence="3 4">
    <name type="scientific">Rhodobacter maris</name>
    <dbReference type="NCBI Taxonomy" id="446682"/>
    <lineage>
        <taxon>Bacteria</taxon>
        <taxon>Pseudomonadati</taxon>
        <taxon>Pseudomonadota</taxon>
        <taxon>Alphaproteobacteria</taxon>
        <taxon>Rhodobacterales</taxon>
        <taxon>Rhodobacter group</taxon>
        <taxon>Rhodobacter</taxon>
    </lineage>
</organism>
<dbReference type="SUPFAM" id="SSF46785">
    <property type="entry name" value="Winged helix' DNA-binding domain"/>
    <property type="match status" value="1"/>
</dbReference>
<feature type="region of interest" description="Disordered" evidence="1">
    <location>
        <begin position="77"/>
        <end position="99"/>
    </location>
</feature>
<dbReference type="InterPro" id="IPR036388">
    <property type="entry name" value="WH-like_DNA-bd_sf"/>
</dbReference>
<name>A0A285RI00_9RHOB</name>
<dbReference type="InterPro" id="IPR036390">
    <property type="entry name" value="WH_DNA-bd_sf"/>
</dbReference>
<protein>
    <submittedName>
        <fullName evidence="3">FeoC-like transcriptional regulator</fullName>
    </submittedName>
</protein>
<feature type="domain" description="Transcriptional regulator HTH-type FeoC" evidence="2">
    <location>
        <begin position="3"/>
        <end position="57"/>
    </location>
</feature>